<dbReference type="EMBL" id="OW152819">
    <property type="protein sequence ID" value="CAH2074777.1"/>
    <property type="molecule type" value="Genomic_DNA"/>
</dbReference>
<reference evidence="1" key="1">
    <citation type="submission" date="2022-03" db="EMBL/GenBank/DDBJ databases">
        <authorList>
            <person name="Martin H S."/>
        </authorList>
    </citation>
    <scope>NUCLEOTIDE SEQUENCE</scope>
</reference>
<organism evidence="1 2">
    <name type="scientific">Iphiclides podalirius</name>
    <name type="common">scarce swallowtail</name>
    <dbReference type="NCBI Taxonomy" id="110791"/>
    <lineage>
        <taxon>Eukaryota</taxon>
        <taxon>Metazoa</taxon>
        <taxon>Ecdysozoa</taxon>
        <taxon>Arthropoda</taxon>
        <taxon>Hexapoda</taxon>
        <taxon>Insecta</taxon>
        <taxon>Pterygota</taxon>
        <taxon>Neoptera</taxon>
        <taxon>Endopterygota</taxon>
        <taxon>Lepidoptera</taxon>
        <taxon>Glossata</taxon>
        <taxon>Ditrysia</taxon>
        <taxon>Papilionoidea</taxon>
        <taxon>Papilionidae</taxon>
        <taxon>Papilioninae</taxon>
        <taxon>Iphiclides</taxon>
    </lineage>
</organism>
<evidence type="ECO:0000313" key="2">
    <source>
        <dbReference type="Proteomes" id="UP000837857"/>
    </source>
</evidence>
<proteinExistence type="predicted"/>
<accession>A0ABN8J6W7</accession>
<gene>
    <name evidence="1" type="ORF">IPOD504_LOCUS16261</name>
</gene>
<name>A0ABN8J6W7_9NEOP</name>
<dbReference type="Proteomes" id="UP000837857">
    <property type="component" value="Chromosome 7"/>
</dbReference>
<keyword evidence="2" id="KW-1185">Reference proteome</keyword>
<sequence>MPTHELYPKLTFNLTSSAFDEAFIAYTPKTTVRQRRRQRTGSRPIATHNFSSAAAAEVSEWLRSWT</sequence>
<evidence type="ECO:0000313" key="1">
    <source>
        <dbReference type="EMBL" id="CAH2074777.1"/>
    </source>
</evidence>
<protein>
    <submittedName>
        <fullName evidence="1">Uncharacterized protein</fullName>
    </submittedName>
</protein>
<feature type="non-terminal residue" evidence="1">
    <location>
        <position position="1"/>
    </location>
</feature>